<evidence type="ECO:0000256" key="8">
    <source>
        <dbReference type="SAM" id="Phobius"/>
    </source>
</evidence>
<keyword evidence="6 8" id="KW-1133">Transmembrane helix</keyword>
<dbReference type="Pfam" id="PF00892">
    <property type="entry name" value="EamA"/>
    <property type="match status" value="1"/>
</dbReference>
<keyword evidence="7 8" id="KW-0472">Membrane</keyword>
<keyword evidence="5 8" id="KW-0812">Transmembrane</keyword>
<evidence type="ECO:0000256" key="6">
    <source>
        <dbReference type="ARBA" id="ARBA00022989"/>
    </source>
</evidence>
<comment type="similarity">
    <text evidence="2">Belongs to the EamA transporter family.</text>
</comment>
<sequence length="284" mass="30786">MWGFFPLYFALLKGVNVFEISASRVVWSLIFVAIIVTIGRRWALVKKTLTTRTAVIACALGGLILSVNWTVYAYAVASHAVVEGALGYYINPLITVFLAVVILRERLRSWQWVALGIAGLAVGILTVGYGGVPWIALALGITFAFYGLTKKLGHAPALESVGIETGAMFVPALVMLAVLSHRHELTTTQQGLGTSILLMGLGILTVVPLLFFGYATPKIPLSLMGLMQYTNPTIQFILGLWVFHEAMTLTRFIGFALVWIALTILAIDGFATAQKNKELAKQSG</sequence>
<protein>
    <submittedName>
        <fullName evidence="10">Unannotated protein</fullName>
    </submittedName>
</protein>
<evidence type="ECO:0000256" key="3">
    <source>
        <dbReference type="ARBA" id="ARBA00022448"/>
    </source>
</evidence>
<feature type="transmembrane region" description="Helical" evidence="8">
    <location>
        <begin position="20"/>
        <end position="42"/>
    </location>
</feature>
<feature type="transmembrane region" description="Helical" evidence="8">
    <location>
        <begin position="54"/>
        <end position="74"/>
    </location>
</feature>
<organism evidence="10">
    <name type="scientific">freshwater metagenome</name>
    <dbReference type="NCBI Taxonomy" id="449393"/>
    <lineage>
        <taxon>unclassified sequences</taxon>
        <taxon>metagenomes</taxon>
        <taxon>ecological metagenomes</taxon>
    </lineage>
</organism>
<evidence type="ECO:0000256" key="7">
    <source>
        <dbReference type="ARBA" id="ARBA00023136"/>
    </source>
</evidence>
<comment type="subcellular location">
    <subcellularLocation>
        <location evidence="1">Cell membrane</location>
        <topology evidence="1">Multi-pass membrane protein</topology>
    </subcellularLocation>
</comment>
<evidence type="ECO:0000256" key="5">
    <source>
        <dbReference type="ARBA" id="ARBA00022692"/>
    </source>
</evidence>
<dbReference type="InterPro" id="IPR004626">
    <property type="entry name" value="RarD"/>
</dbReference>
<reference evidence="10" key="1">
    <citation type="submission" date="2020-05" db="EMBL/GenBank/DDBJ databases">
        <authorList>
            <person name="Chiriac C."/>
            <person name="Salcher M."/>
            <person name="Ghai R."/>
            <person name="Kavagutti S V."/>
        </authorList>
    </citation>
    <scope>NUCLEOTIDE SEQUENCE</scope>
</reference>
<keyword evidence="3" id="KW-0813">Transport</keyword>
<feature type="domain" description="EamA" evidence="9">
    <location>
        <begin position="1"/>
        <end position="125"/>
    </location>
</feature>
<gene>
    <name evidence="10" type="ORF">UFOPK3401_00376</name>
</gene>
<feature type="transmembrane region" description="Helical" evidence="8">
    <location>
        <begin position="86"/>
        <end position="103"/>
    </location>
</feature>
<dbReference type="SUPFAM" id="SSF103481">
    <property type="entry name" value="Multidrug resistance efflux transporter EmrE"/>
    <property type="match status" value="2"/>
</dbReference>
<evidence type="ECO:0000313" key="10">
    <source>
        <dbReference type="EMBL" id="CAB4863393.1"/>
    </source>
</evidence>
<feature type="transmembrane region" description="Helical" evidence="8">
    <location>
        <begin position="192"/>
        <end position="214"/>
    </location>
</feature>
<evidence type="ECO:0000256" key="4">
    <source>
        <dbReference type="ARBA" id="ARBA00022475"/>
    </source>
</evidence>
<evidence type="ECO:0000256" key="2">
    <source>
        <dbReference type="ARBA" id="ARBA00007362"/>
    </source>
</evidence>
<evidence type="ECO:0000256" key="1">
    <source>
        <dbReference type="ARBA" id="ARBA00004651"/>
    </source>
</evidence>
<accession>A0A6J7D8J0</accession>
<dbReference type="PANTHER" id="PTHR22911:SF6">
    <property type="entry name" value="SOLUTE CARRIER FAMILY 35 MEMBER G1"/>
    <property type="match status" value="1"/>
</dbReference>
<name>A0A6J7D8J0_9ZZZZ</name>
<dbReference type="GO" id="GO:0005886">
    <property type="term" value="C:plasma membrane"/>
    <property type="evidence" value="ECO:0007669"/>
    <property type="project" value="UniProtKB-SubCell"/>
</dbReference>
<feature type="transmembrane region" description="Helical" evidence="8">
    <location>
        <begin position="226"/>
        <end position="243"/>
    </location>
</feature>
<dbReference type="AlphaFoldDB" id="A0A6J7D8J0"/>
<dbReference type="PANTHER" id="PTHR22911">
    <property type="entry name" value="ACYL-MALONYL CONDENSING ENZYME-RELATED"/>
    <property type="match status" value="1"/>
</dbReference>
<keyword evidence="4" id="KW-1003">Cell membrane</keyword>
<dbReference type="InterPro" id="IPR037185">
    <property type="entry name" value="EmrE-like"/>
</dbReference>
<feature type="transmembrane region" description="Helical" evidence="8">
    <location>
        <begin position="249"/>
        <end position="271"/>
    </location>
</feature>
<feature type="transmembrane region" description="Helical" evidence="8">
    <location>
        <begin position="110"/>
        <end position="126"/>
    </location>
</feature>
<feature type="transmembrane region" description="Helical" evidence="8">
    <location>
        <begin position="161"/>
        <end position="180"/>
    </location>
</feature>
<evidence type="ECO:0000259" key="9">
    <source>
        <dbReference type="Pfam" id="PF00892"/>
    </source>
</evidence>
<dbReference type="NCBIfam" id="TIGR00688">
    <property type="entry name" value="rarD"/>
    <property type="match status" value="1"/>
</dbReference>
<dbReference type="InterPro" id="IPR000620">
    <property type="entry name" value="EamA_dom"/>
</dbReference>
<dbReference type="EMBL" id="CAFBLM010000010">
    <property type="protein sequence ID" value="CAB4863393.1"/>
    <property type="molecule type" value="Genomic_DNA"/>
</dbReference>
<proteinExistence type="inferred from homology"/>